<evidence type="ECO:0000313" key="1">
    <source>
        <dbReference type="EMBL" id="KAF5835424.1"/>
    </source>
</evidence>
<sequence>MATSRALASSACSPPMPPWRVYTQHARSQPRHTAYVCCVCSQDGYLKSFGTSRLPSSHASLEGVHPACKVTATALCHLLPPDKAVAVALKYQSMGALMAAYAAQSTLKAKEEMLVGLSLDPGKGRALGKKASQDVYRYLHCVDPSAQAKDTPQDD</sequence>
<protein>
    <submittedName>
        <fullName evidence="1">Uncharacterized protein</fullName>
    </submittedName>
</protein>
<proteinExistence type="predicted"/>
<dbReference type="EMBL" id="MU069706">
    <property type="protein sequence ID" value="KAF5835424.1"/>
    <property type="molecule type" value="Genomic_DNA"/>
</dbReference>
<name>A0ABQ7GLC6_DUNSA</name>
<dbReference type="InterPro" id="IPR042530">
    <property type="entry name" value="EME1/EME2_C"/>
</dbReference>
<organism evidence="1 2">
    <name type="scientific">Dunaliella salina</name>
    <name type="common">Green alga</name>
    <name type="synonym">Protococcus salinus</name>
    <dbReference type="NCBI Taxonomy" id="3046"/>
    <lineage>
        <taxon>Eukaryota</taxon>
        <taxon>Viridiplantae</taxon>
        <taxon>Chlorophyta</taxon>
        <taxon>core chlorophytes</taxon>
        <taxon>Chlorophyceae</taxon>
        <taxon>CS clade</taxon>
        <taxon>Chlamydomonadales</taxon>
        <taxon>Dunaliellaceae</taxon>
        <taxon>Dunaliella</taxon>
    </lineage>
</organism>
<evidence type="ECO:0000313" key="2">
    <source>
        <dbReference type="Proteomes" id="UP000815325"/>
    </source>
</evidence>
<keyword evidence="2" id="KW-1185">Reference proteome</keyword>
<gene>
    <name evidence="1" type="ORF">DUNSADRAFT_7459</name>
</gene>
<dbReference type="Gene3D" id="1.10.150.670">
    <property type="entry name" value="Crossover junction endonuclease EME1, DNA-binding domain"/>
    <property type="match status" value="1"/>
</dbReference>
<accession>A0ABQ7GLC6</accession>
<dbReference type="Proteomes" id="UP000815325">
    <property type="component" value="Unassembled WGS sequence"/>
</dbReference>
<reference evidence="1" key="1">
    <citation type="submission" date="2017-08" db="EMBL/GenBank/DDBJ databases">
        <authorList>
            <person name="Polle J.E."/>
            <person name="Barry K."/>
            <person name="Cushman J."/>
            <person name="Schmutz J."/>
            <person name="Tran D."/>
            <person name="Hathwaick L.T."/>
            <person name="Yim W.C."/>
            <person name="Jenkins J."/>
            <person name="Mckie-Krisberg Z.M."/>
            <person name="Prochnik S."/>
            <person name="Lindquist E."/>
            <person name="Dockter R.B."/>
            <person name="Adam C."/>
            <person name="Molina H."/>
            <person name="Bunkerborg J."/>
            <person name="Jin E."/>
            <person name="Buchheim M."/>
            <person name="Magnuson J."/>
        </authorList>
    </citation>
    <scope>NUCLEOTIDE SEQUENCE</scope>
    <source>
        <strain evidence="1">CCAP 19/18</strain>
    </source>
</reference>
<comment type="caution">
    <text evidence="1">The sequence shown here is derived from an EMBL/GenBank/DDBJ whole genome shotgun (WGS) entry which is preliminary data.</text>
</comment>